<feature type="region of interest" description="Disordered" evidence="3">
    <location>
        <begin position="1"/>
        <end position="27"/>
    </location>
</feature>
<dbReference type="Proteomes" id="UP000031192">
    <property type="component" value="Unassembled WGS sequence"/>
</dbReference>
<dbReference type="Gene3D" id="1.50.10.10">
    <property type="match status" value="1"/>
</dbReference>
<dbReference type="GO" id="GO:0000272">
    <property type="term" value="P:polysaccharide catabolic process"/>
    <property type="evidence" value="ECO:0007669"/>
    <property type="project" value="TreeGrafter"/>
</dbReference>
<sequence>MASQTTTTVENTVNDSPLHGDTGTQNGRLSQLYASNGVLKIWKTATEHLQRENPPQSFPETVPQTGPSAGKYQYRDADFWTCGFFPGSLYCLLERSVKYPQQFLADGAIDCKGSQHRELLRQELPGVCRAWSEPLHEMANRTDTHDMGFIIEPALRRDFELTGDERSLASTVRAANSLASRYSETTRAIRSWDTLVNNRHRFTSKEEDFLVIIDSMCNLDILYYAGHHGRDQRLIDIATTHAHTVCKTHLRRENSSSGSKYGELSTCHVANVCPATGQVVRRFTAQGYSDTSTWARGQSWAILGFAQTYTWTKDVVFLHTACGLAQHFMSRMESSPPCVEASGKVGRYVPLWDFDAPVDEKHVVRDSAAGVIAANGMLVISSALASLGHFVDAQRFLESSLAIVEDTLALCYATDGLELVVEQRQDGSARVVSRSLEQEGEPFDALLRCATANYNRDWTDKYYNHGLVYGDYYLLEYGNRLLQLGYM</sequence>
<comment type="similarity">
    <text evidence="2">Belongs to the glycosyl hydrolase 88 family.</text>
</comment>
<dbReference type="InterPro" id="IPR012341">
    <property type="entry name" value="6hp_glycosidase-like_sf"/>
</dbReference>
<dbReference type="AlphaFoldDB" id="A0A0B4GPC9"/>
<feature type="compositionally biased region" description="Polar residues" evidence="3">
    <location>
        <begin position="1"/>
        <end position="15"/>
    </location>
</feature>
<gene>
    <name evidence="4" type="ORF">MGU_08286</name>
</gene>
<evidence type="ECO:0000256" key="2">
    <source>
        <dbReference type="ARBA" id="ARBA00038358"/>
    </source>
</evidence>
<dbReference type="PANTHER" id="PTHR36845:SF1">
    <property type="entry name" value="HYDROLASE, PUTATIVE (AFU_ORTHOLOGUE AFUA_7G05090)-RELATED"/>
    <property type="match status" value="1"/>
</dbReference>
<reference evidence="4 5" key="1">
    <citation type="journal article" date="2014" name="Proc. Natl. Acad. Sci. U.S.A.">
        <title>Trajectory and genomic determinants of fungal-pathogen speciation and host adaptation.</title>
        <authorList>
            <person name="Hu X."/>
            <person name="Xiao G."/>
            <person name="Zheng P."/>
            <person name="Shang Y."/>
            <person name="Su Y."/>
            <person name="Zhang X."/>
            <person name="Liu X."/>
            <person name="Zhan S."/>
            <person name="St Leger R.J."/>
            <person name="Wang C."/>
        </authorList>
    </citation>
    <scope>NUCLEOTIDE SEQUENCE [LARGE SCALE GENOMIC DNA]</scope>
    <source>
        <strain evidence="4 5">ARSEF 977</strain>
    </source>
</reference>
<dbReference type="GO" id="GO:0052757">
    <property type="term" value="F:chondroitin hydrolase activity"/>
    <property type="evidence" value="ECO:0007669"/>
    <property type="project" value="TreeGrafter"/>
</dbReference>
<evidence type="ECO:0000256" key="1">
    <source>
        <dbReference type="ARBA" id="ARBA00022801"/>
    </source>
</evidence>
<dbReference type="HOGENOM" id="CLU_027158_2_0_1"/>
<dbReference type="InterPro" id="IPR008928">
    <property type="entry name" value="6-hairpin_glycosidase_sf"/>
</dbReference>
<dbReference type="EMBL" id="AZNH01000041">
    <property type="protein sequence ID" value="KID84468.1"/>
    <property type="molecule type" value="Genomic_DNA"/>
</dbReference>
<keyword evidence="4" id="KW-0326">Glycosidase</keyword>
<keyword evidence="1" id="KW-0378">Hydrolase</keyword>
<organism evidence="4 5">
    <name type="scientific">Metarhizium guizhouense (strain ARSEF 977)</name>
    <dbReference type="NCBI Taxonomy" id="1276136"/>
    <lineage>
        <taxon>Eukaryota</taxon>
        <taxon>Fungi</taxon>
        <taxon>Dikarya</taxon>
        <taxon>Ascomycota</taxon>
        <taxon>Pezizomycotina</taxon>
        <taxon>Sordariomycetes</taxon>
        <taxon>Hypocreomycetidae</taxon>
        <taxon>Hypocreales</taxon>
        <taxon>Clavicipitaceae</taxon>
        <taxon>Metarhizium</taxon>
    </lineage>
</organism>
<dbReference type="SUPFAM" id="SSF48208">
    <property type="entry name" value="Six-hairpin glycosidases"/>
    <property type="match status" value="1"/>
</dbReference>
<dbReference type="PANTHER" id="PTHR36845">
    <property type="entry name" value="HYDROLASE, PUTATIVE (AFU_ORTHOLOGUE AFUA_7G05090)-RELATED"/>
    <property type="match status" value="1"/>
</dbReference>
<dbReference type="InterPro" id="IPR052369">
    <property type="entry name" value="UG_Glycosaminoglycan_Hydrolase"/>
</dbReference>
<protein>
    <submittedName>
        <fullName evidence="4">Six-hairpin glycosidase</fullName>
    </submittedName>
</protein>
<evidence type="ECO:0000313" key="4">
    <source>
        <dbReference type="EMBL" id="KID84468.1"/>
    </source>
</evidence>
<comment type="caution">
    <text evidence="4">The sequence shown here is derived from an EMBL/GenBank/DDBJ whole genome shotgun (WGS) entry which is preliminary data.</text>
</comment>
<name>A0A0B4GPC9_METGA</name>
<dbReference type="OrthoDB" id="2317065at2759"/>
<proteinExistence type="inferred from homology"/>
<evidence type="ECO:0000313" key="5">
    <source>
        <dbReference type="Proteomes" id="UP000031192"/>
    </source>
</evidence>
<accession>A0A0B4GPC9</accession>
<keyword evidence="5" id="KW-1185">Reference proteome</keyword>
<evidence type="ECO:0000256" key="3">
    <source>
        <dbReference type="SAM" id="MobiDB-lite"/>
    </source>
</evidence>